<dbReference type="Proteomes" id="UP000276133">
    <property type="component" value="Unassembled WGS sequence"/>
</dbReference>
<keyword evidence="2" id="KW-1185">Reference proteome</keyword>
<evidence type="ECO:0000313" key="2">
    <source>
        <dbReference type="Proteomes" id="UP000276133"/>
    </source>
</evidence>
<comment type="caution">
    <text evidence="1">The sequence shown here is derived from an EMBL/GenBank/DDBJ whole genome shotgun (WGS) entry which is preliminary data.</text>
</comment>
<dbReference type="AlphaFoldDB" id="A0A3M7SA83"/>
<proteinExistence type="predicted"/>
<protein>
    <submittedName>
        <fullName evidence="1">Uncharacterized protein</fullName>
    </submittedName>
</protein>
<evidence type="ECO:0000313" key="1">
    <source>
        <dbReference type="EMBL" id="RNA32460.1"/>
    </source>
</evidence>
<reference evidence="1 2" key="1">
    <citation type="journal article" date="2018" name="Sci. Rep.">
        <title>Genomic signatures of local adaptation to the degree of environmental predictability in rotifers.</title>
        <authorList>
            <person name="Franch-Gras L."/>
            <person name="Hahn C."/>
            <person name="Garcia-Roger E.M."/>
            <person name="Carmona M.J."/>
            <person name="Serra M."/>
            <person name="Gomez A."/>
        </authorList>
    </citation>
    <scope>NUCLEOTIDE SEQUENCE [LARGE SCALE GENOMIC DNA]</scope>
    <source>
        <strain evidence="1">HYR1</strain>
    </source>
</reference>
<sequence length="96" mass="11026">MTQQNILMTNKIYLSNFLLGRIVQKNSDQTSLYDMTTNNSVQILKAIGLASNMKKKIIYYFILQIKIPLKIAYGNKYFKRENLISSLLSDALSEVT</sequence>
<organism evidence="1 2">
    <name type="scientific">Brachionus plicatilis</name>
    <name type="common">Marine rotifer</name>
    <name type="synonym">Brachionus muelleri</name>
    <dbReference type="NCBI Taxonomy" id="10195"/>
    <lineage>
        <taxon>Eukaryota</taxon>
        <taxon>Metazoa</taxon>
        <taxon>Spiralia</taxon>
        <taxon>Gnathifera</taxon>
        <taxon>Rotifera</taxon>
        <taxon>Eurotatoria</taxon>
        <taxon>Monogononta</taxon>
        <taxon>Pseudotrocha</taxon>
        <taxon>Ploima</taxon>
        <taxon>Brachionidae</taxon>
        <taxon>Brachionus</taxon>
    </lineage>
</organism>
<dbReference type="EMBL" id="REGN01001795">
    <property type="protein sequence ID" value="RNA32460.1"/>
    <property type="molecule type" value="Genomic_DNA"/>
</dbReference>
<name>A0A3M7SA83_BRAPC</name>
<gene>
    <name evidence="1" type="ORF">BpHYR1_004468</name>
</gene>
<accession>A0A3M7SA83</accession>